<keyword evidence="9" id="KW-0812">Transmembrane</keyword>
<evidence type="ECO:0000256" key="3">
    <source>
        <dbReference type="ARBA" id="ARBA00022679"/>
    </source>
</evidence>
<comment type="caution">
    <text evidence="11">The sequence shown here is derived from an EMBL/GenBank/DDBJ whole genome shotgun (WGS) entry which is preliminary data.</text>
</comment>
<evidence type="ECO:0000256" key="2">
    <source>
        <dbReference type="ARBA" id="ARBA00022527"/>
    </source>
</evidence>
<feature type="domain" description="Protein kinase" evidence="10">
    <location>
        <begin position="14"/>
        <end position="269"/>
    </location>
</feature>
<dbReference type="InterPro" id="IPR011009">
    <property type="entry name" value="Kinase-like_dom_sf"/>
</dbReference>
<evidence type="ECO:0000256" key="4">
    <source>
        <dbReference type="ARBA" id="ARBA00022741"/>
    </source>
</evidence>
<dbReference type="SUPFAM" id="SSF56112">
    <property type="entry name" value="Protein kinase-like (PK-like)"/>
    <property type="match status" value="1"/>
</dbReference>
<feature type="compositionally biased region" description="Pro residues" evidence="8">
    <location>
        <begin position="278"/>
        <end position="306"/>
    </location>
</feature>
<evidence type="ECO:0000256" key="6">
    <source>
        <dbReference type="ARBA" id="ARBA00022840"/>
    </source>
</evidence>
<feature type="region of interest" description="Disordered" evidence="8">
    <location>
        <begin position="274"/>
        <end position="317"/>
    </location>
</feature>
<dbReference type="RefSeq" id="WP_132120226.1">
    <property type="nucleotide sequence ID" value="NZ_SLWS01000006.1"/>
</dbReference>
<feature type="binding site" evidence="7">
    <location>
        <position position="43"/>
    </location>
    <ligand>
        <name>ATP</name>
        <dbReference type="ChEBI" id="CHEBI:30616"/>
    </ligand>
</feature>
<dbReference type="CDD" id="cd14014">
    <property type="entry name" value="STKc_PknB_like"/>
    <property type="match status" value="1"/>
</dbReference>
<evidence type="ECO:0000256" key="9">
    <source>
        <dbReference type="SAM" id="Phobius"/>
    </source>
</evidence>
<evidence type="ECO:0000259" key="10">
    <source>
        <dbReference type="PROSITE" id="PS50011"/>
    </source>
</evidence>
<keyword evidence="6 7" id="KW-0067">ATP-binding</keyword>
<reference evidence="11 12" key="1">
    <citation type="submission" date="2019-03" db="EMBL/GenBank/DDBJ databases">
        <title>Genomic Encyclopedia of Type Strains, Phase IV (KMG-IV): sequencing the most valuable type-strain genomes for metagenomic binning, comparative biology and taxonomic classification.</title>
        <authorList>
            <person name="Goeker M."/>
        </authorList>
    </citation>
    <scope>NUCLEOTIDE SEQUENCE [LARGE SCALE GENOMIC DNA]</scope>
    <source>
        <strain evidence="11 12">DSM 45934</strain>
    </source>
</reference>
<keyword evidence="2 11" id="KW-0723">Serine/threonine-protein kinase</keyword>
<dbReference type="PANTHER" id="PTHR43289:SF6">
    <property type="entry name" value="SERINE_THREONINE-PROTEIN KINASE NEKL-3"/>
    <property type="match status" value="1"/>
</dbReference>
<keyword evidence="9" id="KW-0472">Membrane</keyword>
<dbReference type="PROSITE" id="PS00108">
    <property type="entry name" value="PROTEIN_KINASE_ST"/>
    <property type="match status" value="1"/>
</dbReference>
<dbReference type="EMBL" id="SLWS01000006">
    <property type="protein sequence ID" value="TCO56715.1"/>
    <property type="molecule type" value="Genomic_DNA"/>
</dbReference>
<dbReference type="InterPro" id="IPR000719">
    <property type="entry name" value="Prot_kinase_dom"/>
</dbReference>
<dbReference type="InterPro" id="IPR017441">
    <property type="entry name" value="Protein_kinase_ATP_BS"/>
</dbReference>
<evidence type="ECO:0000256" key="5">
    <source>
        <dbReference type="ARBA" id="ARBA00022777"/>
    </source>
</evidence>
<gene>
    <name evidence="11" type="ORF">EV192_106189</name>
</gene>
<feature type="transmembrane region" description="Helical" evidence="9">
    <location>
        <begin position="323"/>
        <end position="347"/>
    </location>
</feature>
<dbReference type="EC" id="2.7.11.1" evidence="1"/>
<evidence type="ECO:0000313" key="11">
    <source>
        <dbReference type="EMBL" id="TCO56715.1"/>
    </source>
</evidence>
<dbReference type="Proteomes" id="UP000295680">
    <property type="component" value="Unassembled WGS sequence"/>
</dbReference>
<dbReference type="Pfam" id="PF00069">
    <property type="entry name" value="Pkinase"/>
    <property type="match status" value="1"/>
</dbReference>
<dbReference type="GO" id="GO:0005524">
    <property type="term" value="F:ATP binding"/>
    <property type="evidence" value="ECO:0007669"/>
    <property type="project" value="UniProtKB-UniRule"/>
</dbReference>
<dbReference type="PROSITE" id="PS00107">
    <property type="entry name" value="PROTEIN_KINASE_ATP"/>
    <property type="match status" value="1"/>
</dbReference>
<accession>A0A4R2JRB0</accession>
<evidence type="ECO:0000256" key="7">
    <source>
        <dbReference type="PROSITE-ProRule" id="PRU10141"/>
    </source>
</evidence>
<keyword evidence="5 11" id="KW-0418">Kinase</keyword>
<dbReference type="GO" id="GO:0004674">
    <property type="term" value="F:protein serine/threonine kinase activity"/>
    <property type="evidence" value="ECO:0007669"/>
    <property type="project" value="UniProtKB-KW"/>
</dbReference>
<evidence type="ECO:0000256" key="1">
    <source>
        <dbReference type="ARBA" id="ARBA00012513"/>
    </source>
</evidence>
<proteinExistence type="predicted"/>
<feature type="compositionally biased region" description="Low complexity" evidence="8">
    <location>
        <begin position="375"/>
        <end position="386"/>
    </location>
</feature>
<organism evidence="11 12">
    <name type="scientific">Actinocrispum wychmicini</name>
    <dbReference type="NCBI Taxonomy" id="1213861"/>
    <lineage>
        <taxon>Bacteria</taxon>
        <taxon>Bacillati</taxon>
        <taxon>Actinomycetota</taxon>
        <taxon>Actinomycetes</taxon>
        <taxon>Pseudonocardiales</taxon>
        <taxon>Pseudonocardiaceae</taxon>
        <taxon>Actinocrispum</taxon>
    </lineage>
</organism>
<dbReference type="Gene3D" id="3.30.200.20">
    <property type="entry name" value="Phosphorylase Kinase, domain 1"/>
    <property type="match status" value="1"/>
</dbReference>
<evidence type="ECO:0000313" key="12">
    <source>
        <dbReference type="Proteomes" id="UP000295680"/>
    </source>
</evidence>
<keyword evidence="9" id="KW-1133">Transmembrane helix</keyword>
<dbReference type="InterPro" id="IPR026004">
    <property type="entry name" value="Septum_form"/>
</dbReference>
<dbReference type="PANTHER" id="PTHR43289">
    <property type="entry name" value="MITOGEN-ACTIVATED PROTEIN KINASE KINASE KINASE 20-RELATED"/>
    <property type="match status" value="1"/>
</dbReference>
<protein>
    <recommendedName>
        <fullName evidence="1">non-specific serine/threonine protein kinase</fullName>
        <ecNumber evidence="1">2.7.11.1</ecNumber>
    </recommendedName>
</protein>
<keyword evidence="12" id="KW-1185">Reference proteome</keyword>
<sequence length="515" mass="54321">MTEDQQPRVIAGRYTVVRELGRGGMGVVWLAEDSTIGRQVAIKELLLPQGIPPAERQVFEERVLREARTAGRLSDPGIVTVHDVVQADGATFIVMELVEAPDLADLVKRHGPMPPERVLKIADQMLAALEVAHRTGVVHRDVKPSNVIVTPNGRVKLTDFGIAQSTEDPRLTSTGTLMGSPTYISPERLLGHEASPASDLWALGATLFFASEGAGAFERSTTAASIQAIMNERAQLRVTQQGPLADLIMGLLNPDPHVRLTPDQARYLIDQARAQRPPTGPQPVVPGPMTPPGLVLPPSGPQPYPPRGGTQVLSSSPRKPQNVALLALGGLVLVVAVAVVLAVTGVFGTGKSNSAATAPSANDGTWPPISERSRSSASNHASASGRGMASTRTLTYGPGGDVTSEDFLQNVGTGCFLGTNAEQIKSVECSSPHNLEVFAQVSLGASDDPYPAEAELRQGTETSCKDKASDLSPPYMVSQGAMVPTKDVWEAGEHNGLCYVVTARDSMATEPVGGN</sequence>
<feature type="compositionally biased region" description="Polar residues" evidence="8">
    <location>
        <begin position="351"/>
        <end position="363"/>
    </location>
</feature>
<dbReference type="SMART" id="SM00220">
    <property type="entry name" value="S_TKc"/>
    <property type="match status" value="1"/>
</dbReference>
<dbReference type="OrthoDB" id="3679634at2"/>
<dbReference type="AlphaFoldDB" id="A0A4R2JRB0"/>
<dbReference type="InterPro" id="IPR008271">
    <property type="entry name" value="Ser/Thr_kinase_AS"/>
</dbReference>
<dbReference type="Pfam" id="PF13845">
    <property type="entry name" value="Septum_form"/>
    <property type="match status" value="1"/>
</dbReference>
<feature type="region of interest" description="Disordered" evidence="8">
    <location>
        <begin position="351"/>
        <end position="397"/>
    </location>
</feature>
<dbReference type="PROSITE" id="PS50011">
    <property type="entry name" value="PROTEIN_KINASE_DOM"/>
    <property type="match status" value="1"/>
</dbReference>
<keyword evidence="3" id="KW-0808">Transferase</keyword>
<name>A0A4R2JRB0_9PSEU</name>
<dbReference type="Gene3D" id="1.10.510.10">
    <property type="entry name" value="Transferase(Phosphotransferase) domain 1"/>
    <property type="match status" value="1"/>
</dbReference>
<evidence type="ECO:0000256" key="8">
    <source>
        <dbReference type="SAM" id="MobiDB-lite"/>
    </source>
</evidence>
<keyword evidence="4 7" id="KW-0547">Nucleotide-binding</keyword>